<dbReference type="RefSeq" id="WP_046789394.1">
    <property type="nucleotide sequence ID" value="NZ_CP011366.1"/>
</dbReference>
<feature type="coiled-coil region" evidence="1">
    <location>
        <begin position="169"/>
        <end position="200"/>
    </location>
</feature>
<keyword evidence="2" id="KW-0732">Signal</keyword>
<dbReference type="AlphaFoldDB" id="A0A0F7HI69"/>
<reference evidence="4 6" key="3">
    <citation type="submission" date="2016-10" db="EMBL/GenBank/DDBJ databases">
        <authorList>
            <person name="Varghese N."/>
            <person name="Submissions S."/>
        </authorList>
    </citation>
    <scope>NUCLEOTIDE SEQUENCE [LARGE SCALE GENOMIC DNA]</scope>
    <source>
        <strain evidence="4 6">CGMCC 1.6501</strain>
    </source>
</reference>
<keyword evidence="1" id="KW-0175">Coiled coil</keyword>
<dbReference type="Proteomes" id="UP000034029">
    <property type="component" value="Chromosome"/>
</dbReference>
<dbReference type="EMBL" id="CP011366">
    <property type="protein sequence ID" value="AKG73202.1"/>
    <property type="molecule type" value="Genomic_DNA"/>
</dbReference>
<feature type="chain" id="PRO_5044542331" description="EMYY motif lipoprotein" evidence="2">
    <location>
        <begin position="29"/>
        <end position="300"/>
    </location>
</feature>
<evidence type="ECO:0000313" key="5">
    <source>
        <dbReference type="Proteomes" id="UP000034029"/>
    </source>
</evidence>
<evidence type="ECO:0000313" key="4">
    <source>
        <dbReference type="EMBL" id="SFK84017.1"/>
    </source>
</evidence>
<protein>
    <recommendedName>
        <fullName evidence="7">EMYY motif lipoprotein</fullName>
    </recommendedName>
</protein>
<feature type="signal peptide" evidence="2">
    <location>
        <begin position="1"/>
        <end position="28"/>
    </location>
</feature>
<dbReference type="OrthoDB" id="2417203at2"/>
<name>A0A0F7HI69_9STAP</name>
<evidence type="ECO:0000256" key="2">
    <source>
        <dbReference type="SAM" id="SignalP"/>
    </source>
</evidence>
<reference evidence="3 5" key="1">
    <citation type="journal article" date="2015" name="Int. J. Syst. Evol. Microbiol.">
        <title>Complete genome sequence of Salinicoccus halodurans H3B36, isolated from the Qaidam Basin in China.</title>
        <authorList>
            <person name="Jiang K."/>
            <person name="Xue Y."/>
            <person name="Ma Y."/>
        </authorList>
    </citation>
    <scope>NUCLEOTIDE SEQUENCE [LARGE SCALE GENOMIC DNA]</scope>
    <source>
        <strain evidence="3 5">H3B36</strain>
    </source>
</reference>
<evidence type="ECO:0000256" key="1">
    <source>
        <dbReference type="SAM" id="Coils"/>
    </source>
</evidence>
<evidence type="ECO:0008006" key="7">
    <source>
        <dbReference type="Google" id="ProtNLM"/>
    </source>
</evidence>
<dbReference type="EMBL" id="FOTB01000004">
    <property type="protein sequence ID" value="SFK84017.1"/>
    <property type="molecule type" value="Genomic_DNA"/>
</dbReference>
<gene>
    <name evidence="3" type="ORF">AAT16_02585</name>
    <name evidence="4" type="ORF">SAMN05216235_2007</name>
</gene>
<dbReference type="KEGG" id="shv:AAT16_02585"/>
<evidence type="ECO:0000313" key="6">
    <source>
        <dbReference type="Proteomes" id="UP000183090"/>
    </source>
</evidence>
<dbReference type="InterPro" id="IPR048013">
    <property type="entry name" value="EMYY_lipop"/>
</dbReference>
<dbReference type="NCBIfam" id="NF033194">
    <property type="entry name" value="lipo_EMYY"/>
    <property type="match status" value="1"/>
</dbReference>
<accession>A0A0F7HI69</accession>
<evidence type="ECO:0000313" key="3">
    <source>
        <dbReference type="EMBL" id="AKG73202.1"/>
    </source>
</evidence>
<organism evidence="4 6">
    <name type="scientific">Salinicoccus halodurans</name>
    <dbReference type="NCBI Taxonomy" id="407035"/>
    <lineage>
        <taxon>Bacteria</taxon>
        <taxon>Bacillati</taxon>
        <taxon>Bacillota</taxon>
        <taxon>Bacilli</taxon>
        <taxon>Bacillales</taxon>
        <taxon>Staphylococcaceae</taxon>
        <taxon>Salinicoccus</taxon>
    </lineage>
</organism>
<reference evidence="5" key="2">
    <citation type="submission" date="2015-04" db="EMBL/GenBank/DDBJ databases">
        <title>Complete genome sequence of Salinicoccus halodurans strain H3B36, isolated from the Qaidam basin of China.</title>
        <authorList>
            <person name="Ma Y."/>
            <person name="Jiang K."/>
            <person name="Xue Y."/>
        </authorList>
    </citation>
    <scope>NUCLEOTIDE SEQUENCE [LARGE SCALE GENOMIC DNA]</scope>
    <source>
        <strain evidence="5">H3B36</strain>
    </source>
</reference>
<proteinExistence type="predicted"/>
<dbReference type="PROSITE" id="PS51257">
    <property type="entry name" value="PROKAR_LIPOPROTEIN"/>
    <property type="match status" value="1"/>
</dbReference>
<keyword evidence="5" id="KW-1185">Reference proteome</keyword>
<sequence length="300" mass="35027">MHHSLKNRFGLLLLFSLIIMAGCSNALAEDMEEYMSDMEEIHELDEQFTAEAESLDYEYLPEELSSRSVDVDTERLEKISGKLEEDIVPLADQMAEKIKAVEVDNEELAEMHDSFKESVEIKQDFAGQLDEYVKAYLMSVRSSEELIELSQSFMENQEERDEIIENTENEKAVEEIDSLIEQINKNSESLESESQLLQGDEPVDVKQEHIDDVMTPLIDKHIQSLNQINLETESAIRVRSLSLEMYYGFEKYYHERKNTMTYNEKLQGLQLQSIIPMKETYQKLDENYYSRIKEIESELE</sequence>
<dbReference type="Proteomes" id="UP000183090">
    <property type="component" value="Unassembled WGS sequence"/>
</dbReference>